<evidence type="ECO:0000313" key="4">
    <source>
        <dbReference type="Proteomes" id="UP000198939"/>
    </source>
</evidence>
<reference evidence="2 4" key="3">
    <citation type="submission" date="2016-10" db="EMBL/GenBank/DDBJ databases">
        <authorList>
            <person name="Varghese N."/>
            <person name="Submissions S."/>
        </authorList>
    </citation>
    <scope>NUCLEOTIDE SEQUENCE [LARGE SCALE GENOMIC DNA]</scope>
    <source>
        <strain evidence="2 4">CGMCC 1.7071</strain>
    </source>
</reference>
<proteinExistence type="predicted"/>
<dbReference type="AlphaFoldDB" id="A0A1H8U5P9"/>
<dbReference type="Proteomes" id="UP000198939">
    <property type="component" value="Unassembled WGS sequence"/>
</dbReference>
<dbReference type="EMBL" id="FNXB01000040">
    <property type="protein sequence ID" value="SEI16442.1"/>
    <property type="molecule type" value="Genomic_DNA"/>
</dbReference>
<keyword evidence="4" id="KW-1185">Reference proteome</keyword>
<evidence type="ECO:0000313" key="1">
    <source>
        <dbReference type="EMBL" id="SEI16442.1"/>
    </source>
</evidence>
<name>A0A1H8U5P9_9HYPH</name>
<organism evidence="1 3">
    <name type="scientific">Rhizobium tibeticum</name>
    <dbReference type="NCBI Taxonomy" id="501024"/>
    <lineage>
        <taxon>Bacteria</taxon>
        <taxon>Pseudomonadati</taxon>
        <taxon>Pseudomonadota</taxon>
        <taxon>Alphaproteobacteria</taxon>
        <taxon>Hyphomicrobiales</taxon>
        <taxon>Rhizobiaceae</taxon>
        <taxon>Rhizobium/Agrobacterium group</taxon>
        <taxon>Rhizobium</taxon>
    </lineage>
</organism>
<reference evidence="3" key="2">
    <citation type="submission" date="2016-10" db="EMBL/GenBank/DDBJ databases">
        <authorList>
            <person name="Wibberg D."/>
        </authorList>
    </citation>
    <scope>NUCLEOTIDE SEQUENCE [LARGE SCALE GENOMIC DNA]</scope>
</reference>
<dbReference type="RefSeq" id="WP_072380208.1">
    <property type="nucleotide sequence ID" value="NZ_FNXB01000040.1"/>
</dbReference>
<evidence type="ECO:0000313" key="2">
    <source>
        <dbReference type="EMBL" id="SEO98163.1"/>
    </source>
</evidence>
<dbReference type="OrthoDB" id="111944at2"/>
<sequence length="258" mass="27792">MQPLFDHAILIDDLASPAIPSKDTSAVQAKLSAAIFEALGSLRKGKTLRVGGTEQELQRFANAVAEIAFGDSVILRLHRNLSGAGKESVKTFADALVRVSGSVEENRLEAAIGKLAEVLLPDELEDARGVLAADNLALRDRFVQEVPQLSSIDVGKQSGSSAKNSYATAARWKKNGEIISVQHRGSEFFPAFQFQDGRPHPTIKQVLAALPQSMTAWQKALWFVSSNGWLEDAAPIDLLDNADALVAAAKKEHEEVIG</sequence>
<dbReference type="STRING" id="501024.RTCCBAU85039_5442"/>
<evidence type="ECO:0008006" key="5">
    <source>
        <dbReference type="Google" id="ProtNLM"/>
    </source>
</evidence>
<evidence type="ECO:0000313" key="3">
    <source>
        <dbReference type="Proteomes" id="UP000183063"/>
    </source>
</evidence>
<dbReference type="Proteomes" id="UP000183063">
    <property type="component" value="Unassembled WGS sequence"/>
</dbReference>
<gene>
    <name evidence="1" type="ORF">RTCCBAU85039_5442</name>
    <name evidence="2" type="ORF">SAMN05216228_10324</name>
</gene>
<accession>A0A1H8U5P9</accession>
<reference evidence="1" key="1">
    <citation type="submission" date="2016-10" db="EMBL/GenBank/DDBJ databases">
        <authorList>
            <person name="de Groot N.N."/>
        </authorList>
    </citation>
    <scope>NUCLEOTIDE SEQUENCE [LARGE SCALE GENOMIC DNA]</scope>
    <source>
        <strain evidence="1">CCBAU85039</strain>
    </source>
</reference>
<protein>
    <recommendedName>
        <fullName evidence="5">DUF2384 domain-containing protein</fullName>
    </recommendedName>
</protein>
<dbReference type="EMBL" id="FOCV01000032">
    <property type="protein sequence ID" value="SEO98163.1"/>
    <property type="molecule type" value="Genomic_DNA"/>
</dbReference>